<dbReference type="InterPro" id="IPR011045">
    <property type="entry name" value="N2O_reductase_N"/>
</dbReference>
<name>A0A9W8XT36_9PLEO</name>
<protein>
    <recommendedName>
        <fullName evidence="5">Isomerase YbhE</fullName>
    </recommendedName>
</protein>
<organism evidence="3 4">
    <name type="scientific">Didymosphaeria variabile</name>
    <dbReference type="NCBI Taxonomy" id="1932322"/>
    <lineage>
        <taxon>Eukaryota</taxon>
        <taxon>Fungi</taxon>
        <taxon>Dikarya</taxon>
        <taxon>Ascomycota</taxon>
        <taxon>Pezizomycotina</taxon>
        <taxon>Dothideomycetes</taxon>
        <taxon>Pleosporomycetidae</taxon>
        <taxon>Pleosporales</taxon>
        <taxon>Massarineae</taxon>
        <taxon>Didymosphaeriaceae</taxon>
        <taxon>Didymosphaeria</taxon>
    </lineage>
</organism>
<feature type="signal peptide" evidence="2">
    <location>
        <begin position="1"/>
        <end position="17"/>
    </location>
</feature>
<evidence type="ECO:0000256" key="1">
    <source>
        <dbReference type="ARBA" id="ARBA00005564"/>
    </source>
</evidence>
<dbReference type="PANTHER" id="PTHR30344">
    <property type="entry name" value="6-PHOSPHOGLUCONOLACTONASE-RELATED"/>
    <property type="match status" value="1"/>
</dbReference>
<dbReference type="GeneID" id="80906746"/>
<reference evidence="3" key="1">
    <citation type="submission" date="2022-10" db="EMBL/GenBank/DDBJ databases">
        <title>Tapping the CABI collections for fungal endophytes: first genome assemblies for Collariella, Neodidymelliopsis, Ascochyta clinopodiicola, Didymella pomorum, Didymosphaeria variabile, Neocosmospora piperis and Neocucurbitaria cava.</title>
        <authorList>
            <person name="Hill R."/>
        </authorList>
    </citation>
    <scope>NUCLEOTIDE SEQUENCE</scope>
    <source>
        <strain evidence="3">IMI 356815</strain>
    </source>
</reference>
<dbReference type="SUPFAM" id="SSF50974">
    <property type="entry name" value="Nitrous oxide reductase, N-terminal domain"/>
    <property type="match status" value="1"/>
</dbReference>
<sequence>MSLRTLLIAGLATSASAAKLLVGGYGPTSATNANGYLDTLDYTNGALKKTSENTEAGPQPSWIDLGLKGKAIVVDEAWNTPDTSSLHTFDLNSDGSLKHTAVVGIPRGGPVATQLYNSNKNLAIAHYGGHGITTFNVVNGTFELLQNIGYANTTHGPKPQQADGSHVHHSVLDPTGQYVIFPDLGLDVTHVFCIDASTGNLTEHAELKAPSGYGPRHAAFWKSGNKTYLFVIHEIASKIISYEVTYVRSGGLTFKQMDEQSTYGPTADPAVTQYGAAAEIAVSPDNKFLVASNRNVTLQQVPNVDPSNSTQIDSNSIATFKPSSNGKLSFVQLAPSGGLFPRHFELSKDGSQIAVANQNSGNVRIYTRDVASGKIGAQQAAIAVPGQPNNVRWL</sequence>
<dbReference type="GO" id="GO:0017057">
    <property type="term" value="F:6-phosphogluconolactonase activity"/>
    <property type="evidence" value="ECO:0007669"/>
    <property type="project" value="TreeGrafter"/>
</dbReference>
<feature type="chain" id="PRO_5040866976" description="Isomerase YbhE" evidence="2">
    <location>
        <begin position="18"/>
        <end position="394"/>
    </location>
</feature>
<keyword evidence="2" id="KW-0732">Signal</keyword>
<gene>
    <name evidence="3" type="ORF">N0V89_003216</name>
</gene>
<comment type="similarity">
    <text evidence="1">Belongs to the cycloisomerase 2 family.</text>
</comment>
<dbReference type="EMBL" id="JAPEUX010000002">
    <property type="protein sequence ID" value="KAJ4358632.1"/>
    <property type="molecule type" value="Genomic_DNA"/>
</dbReference>
<evidence type="ECO:0008006" key="5">
    <source>
        <dbReference type="Google" id="ProtNLM"/>
    </source>
</evidence>
<dbReference type="PANTHER" id="PTHR30344:SF1">
    <property type="entry name" value="6-PHOSPHOGLUCONOLACTONASE"/>
    <property type="match status" value="1"/>
</dbReference>
<proteinExistence type="inferred from homology"/>
<accession>A0A9W8XT36</accession>
<dbReference type="RefSeq" id="XP_056075491.1">
    <property type="nucleotide sequence ID" value="XM_056212018.1"/>
</dbReference>
<dbReference type="Proteomes" id="UP001140513">
    <property type="component" value="Unassembled WGS sequence"/>
</dbReference>
<dbReference type="OrthoDB" id="9972196at2759"/>
<comment type="caution">
    <text evidence="3">The sequence shown here is derived from an EMBL/GenBank/DDBJ whole genome shotgun (WGS) entry which is preliminary data.</text>
</comment>
<dbReference type="AlphaFoldDB" id="A0A9W8XT36"/>
<dbReference type="Pfam" id="PF10282">
    <property type="entry name" value="Lactonase"/>
    <property type="match status" value="1"/>
</dbReference>
<dbReference type="Gene3D" id="2.130.10.10">
    <property type="entry name" value="YVTN repeat-like/Quinoprotein amine dehydrogenase"/>
    <property type="match status" value="1"/>
</dbReference>
<keyword evidence="4" id="KW-1185">Reference proteome</keyword>
<dbReference type="InterPro" id="IPR015943">
    <property type="entry name" value="WD40/YVTN_repeat-like_dom_sf"/>
</dbReference>
<dbReference type="InterPro" id="IPR019405">
    <property type="entry name" value="Lactonase_7-beta_prop"/>
</dbReference>
<evidence type="ECO:0000256" key="2">
    <source>
        <dbReference type="SAM" id="SignalP"/>
    </source>
</evidence>
<evidence type="ECO:0000313" key="4">
    <source>
        <dbReference type="Proteomes" id="UP001140513"/>
    </source>
</evidence>
<dbReference type="InterPro" id="IPR050282">
    <property type="entry name" value="Cycloisomerase_2"/>
</dbReference>
<evidence type="ECO:0000313" key="3">
    <source>
        <dbReference type="EMBL" id="KAJ4358632.1"/>
    </source>
</evidence>